<dbReference type="KEGG" id="crq:GCK72_009456"/>
<gene>
    <name evidence="1" type="ORF">FL82_15055</name>
</gene>
<sequence length="89" mass="9425">MQYILPPDSVTMVAGAFGGIGALSTLAFVILAVLQSKSAVCKPPGKEDVDKLSSIEGLRQIKDDTGDPPSKGKSSVKEKLQKKKPKKEV</sequence>
<feature type="non-terminal residue" evidence="1">
    <location>
        <position position="1"/>
    </location>
</feature>
<accession>A0A260ZLQ1</accession>
<dbReference type="OMA" id="DQYILPP"/>
<evidence type="ECO:0000313" key="2">
    <source>
        <dbReference type="Proteomes" id="UP000216624"/>
    </source>
</evidence>
<dbReference type="CTD" id="9825573"/>
<dbReference type="Proteomes" id="UP000216624">
    <property type="component" value="Unassembled WGS sequence"/>
</dbReference>
<keyword evidence="2" id="KW-1185">Reference proteome</keyword>
<reference evidence="1" key="1">
    <citation type="submission" date="2017-08" db="EMBL/GenBank/DDBJ databases">
        <authorList>
            <person name="de Groot N.N."/>
        </authorList>
    </citation>
    <scope>NUCLEOTIDE SEQUENCE [LARGE SCALE GENOMIC DNA]</scope>
    <source>
        <strain evidence="1">PX439</strain>
    </source>
</reference>
<dbReference type="OrthoDB" id="5835746at2759"/>
<dbReference type="EMBL" id="NMWX01000102">
    <property type="protein sequence ID" value="OZF86364.1"/>
    <property type="molecule type" value="Genomic_DNA"/>
</dbReference>
<dbReference type="HOGENOM" id="CLU_2456933_0_0_1"/>
<organism evidence="1 2">
    <name type="scientific">Caenorhabditis remanei</name>
    <name type="common">Caenorhabditis vulgaris</name>
    <dbReference type="NCBI Taxonomy" id="31234"/>
    <lineage>
        <taxon>Eukaryota</taxon>
        <taxon>Metazoa</taxon>
        <taxon>Ecdysozoa</taxon>
        <taxon>Nematoda</taxon>
        <taxon>Chromadorea</taxon>
        <taxon>Rhabditida</taxon>
        <taxon>Rhabditina</taxon>
        <taxon>Rhabditomorpha</taxon>
        <taxon>Rhabditoidea</taxon>
        <taxon>Rhabditidae</taxon>
        <taxon>Peloderinae</taxon>
        <taxon>Caenorhabditis</taxon>
    </lineage>
</organism>
<name>A0A260ZLQ1_CAERE</name>
<protein>
    <submittedName>
        <fullName evidence="1">Uncharacterized protein</fullName>
    </submittedName>
</protein>
<dbReference type="eggNOG" id="ENOG502RAMU">
    <property type="taxonomic scope" value="Eukaryota"/>
</dbReference>
<proteinExistence type="predicted"/>
<comment type="caution">
    <text evidence="1">The sequence shown here is derived from an EMBL/GenBank/DDBJ whole genome shotgun (WGS) entry which is preliminary data.</text>
</comment>
<evidence type="ECO:0000313" key="1">
    <source>
        <dbReference type="EMBL" id="OZF86364.1"/>
    </source>
</evidence>